<organism evidence="1 2">
    <name type="scientific">Anabaenopsis circularis NIES-21</name>
    <dbReference type="NCBI Taxonomy" id="1085406"/>
    <lineage>
        <taxon>Bacteria</taxon>
        <taxon>Bacillati</taxon>
        <taxon>Cyanobacteriota</taxon>
        <taxon>Cyanophyceae</taxon>
        <taxon>Nostocales</taxon>
        <taxon>Nodulariaceae</taxon>
        <taxon>Anabaenopsis</taxon>
    </lineage>
</organism>
<reference evidence="1 2" key="1">
    <citation type="submission" date="2017-06" db="EMBL/GenBank/DDBJ databases">
        <title>Genome sequencing of cyanobaciteial culture collection at National Institute for Environmental Studies (NIES).</title>
        <authorList>
            <person name="Hirose Y."/>
            <person name="Shimura Y."/>
            <person name="Fujisawa T."/>
            <person name="Nakamura Y."/>
            <person name="Kawachi M."/>
        </authorList>
    </citation>
    <scope>NUCLEOTIDE SEQUENCE [LARGE SCALE GENOMIC DNA]</scope>
    <source>
        <strain evidence="1 2">NIES-21</strain>
    </source>
</reference>
<proteinExistence type="predicted"/>
<evidence type="ECO:0000313" key="1">
    <source>
        <dbReference type="EMBL" id="BAY16912.1"/>
    </source>
</evidence>
<keyword evidence="2" id="KW-1185">Reference proteome</keyword>
<accession>A0A1Z4GHF2</accession>
<dbReference type="AlphaFoldDB" id="A0A1Z4GHF2"/>
<protein>
    <submittedName>
        <fullName evidence="1">Uncharacterized protein</fullName>
    </submittedName>
</protein>
<name>A0A1Z4GHF2_9CYAN</name>
<gene>
    <name evidence="1" type="ORF">NIES21_27460</name>
</gene>
<evidence type="ECO:0000313" key="2">
    <source>
        <dbReference type="Proteomes" id="UP000218287"/>
    </source>
</evidence>
<dbReference type="Proteomes" id="UP000218287">
    <property type="component" value="Chromosome"/>
</dbReference>
<sequence>MNTFIFAAIPGYEILEKIPDCPRTRVYRTKQKKTKLQLLSKFCYKLDQISLFLEHNRQA</sequence>
<dbReference type="EMBL" id="AP018174">
    <property type="protein sequence ID" value="BAY16912.1"/>
    <property type="molecule type" value="Genomic_DNA"/>
</dbReference>